<evidence type="ECO:0000256" key="1">
    <source>
        <dbReference type="SAM" id="Phobius"/>
    </source>
</evidence>
<keyword evidence="1" id="KW-0472">Membrane</keyword>
<accession>A0A1G1Z4G2</accession>
<protein>
    <recommendedName>
        <fullName evidence="4">EfeO-type cupredoxin-like domain-containing protein</fullName>
    </recommendedName>
</protein>
<dbReference type="SUPFAM" id="SSF49503">
    <property type="entry name" value="Cupredoxins"/>
    <property type="match status" value="1"/>
</dbReference>
<dbReference type="PANTHER" id="PTHR36507">
    <property type="entry name" value="BLL1555 PROTEIN"/>
    <property type="match status" value="1"/>
</dbReference>
<feature type="transmembrane region" description="Helical" evidence="1">
    <location>
        <begin position="6"/>
        <end position="24"/>
    </location>
</feature>
<organism evidence="2 3">
    <name type="scientific">Candidatus Colwellbacteria bacterium RIFCSPLOWO2_01_FULL_48_10</name>
    <dbReference type="NCBI Taxonomy" id="1797690"/>
    <lineage>
        <taxon>Bacteria</taxon>
        <taxon>Candidatus Colwelliibacteriota</taxon>
    </lineage>
</organism>
<proteinExistence type="predicted"/>
<keyword evidence="1" id="KW-1133">Transmembrane helix</keyword>
<name>A0A1G1Z4G2_9BACT</name>
<gene>
    <name evidence="2" type="ORF">A3B23_01045</name>
</gene>
<evidence type="ECO:0000313" key="2">
    <source>
        <dbReference type="EMBL" id="OGY59528.1"/>
    </source>
</evidence>
<comment type="caution">
    <text evidence="2">The sequence shown here is derived from an EMBL/GenBank/DDBJ whole genome shotgun (WGS) entry which is preliminary data.</text>
</comment>
<evidence type="ECO:0008006" key="4">
    <source>
        <dbReference type="Google" id="ProtNLM"/>
    </source>
</evidence>
<dbReference type="EMBL" id="MHIY01000023">
    <property type="protein sequence ID" value="OGY59528.1"/>
    <property type="molecule type" value="Genomic_DNA"/>
</dbReference>
<dbReference type="Gene3D" id="2.60.40.420">
    <property type="entry name" value="Cupredoxins - blue copper proteins"/>
    <property type="match status" value="1"/>
</dbReference>
<dbReference type="AlphaFoldDB" id="A0A1G1Z4G2"/>
<reference evidence="2 3" key="1">
    <citation type="journal article" date="2016" name="Nat. Commun.">
        <title>Thousands of microbial genomes shed light on interconnected biogeochemical processes in an aquifer system.</title>
        <authorList>
            <person name="Anantharaman K."/>
            <person name="Brown C.T."/>
            <person name="Hug L.A."/>
            <person name="Sharon I."/>
            <person name="Castelle C.J."/>
            <person name="Probst A.J."/>
            <person name="Thomas B.C."/>
            <person name="Singh A."/>
            <person name="Wilkins M.J."/>
            <person name="Karaoz U."/>
            <person name="Brodie E.L."/>
            <person name="Williams K.H."/>
            <person name="Hubbard S.S."/>
            <person name="Banfield J.F."/>
        </authorList>
    </citation>
    <scope>NUCLEOTIDE SEQUENCE [LARGE SCALE GENOMIC DNA]</scope>
</reference>
<evidence type="ECO:0000313" key="3">
    <source>
        <dbReference type="Proteomes" id="UP000178744"/>
    </source>
</evidence>
<dbReference type="Proteomes" id="UP000178744">
    <property type="component" value="Unassembled WGS sequence"/>
</dbReference>
<dbReference type="PANTHER" id="PTHR36507:SF1">
    <property type="entry name" value="BLL1555 PROTEIN"/>
    <property type="match status" value="1"/>
</dbReference>
<dbReference type="InterPro" id="IPR008972">
    <property type="entry name" value="Cupredoxin"/>
</dbReference>
<dbReference type="STRING" id="1797690.A3B23_01045"/>
<sequence>MDQKKVLVFAAAGILVVVGAYMALYRQTQNQEAMPAKPAVEETKGNAVSKVVQVTYQNNTFNPKSLEINVGDTVEFVNKHIATIRASANPHPFHESFPEFDSDTLQPGQTYRFTFVKAMTLDYHNHFNPGAGGVITAR</sequence>
<dbReference type="InterPro" id="IPR052721">
    <property type="entry name" value="ET_Amicyanin"/>
</dbReference>
<keyword evidence="1" id="KW-0812">Transmembrane</keyword>